<sequence>MPQKLTKGKKTKETILNEARQIFNENGIFLTLNELSKIIGITIGGITNHFPTKDHLFVGMAEVYESDLESINSNQDYFTDLSFRKVYQYFGNILDTQYNHRSVILFFSAAHQSQKVLLTQVASTWSKRQERIEKLFYLFVKEGLLREEILQPKEFSVIGFQFVNLFTTWLVSYTLYDNEKPYSEMKNVYLIGIFRLFEHYLTEKGRSQLEALKLL</sequence>
<accession>A0A841ML26</accession>
<dbReference type="PRINTS" id="PR00455">
    <property type="entry name" value="HTHTETR"/>
</dbReference>
<dbReference type="InterPro" id="IPR009057">
    <property type="entry name" value="Homeodomain-like_sf"/>
</dbReference>
<dbReference type="SUPFAM" id="SSF46689">
    <property type="entry name" value="Homeodomain-like"/>
    <property type="match status" value="1"/>
</dbReference>
<reference evidence="4 5" key="1">
    <citation type="submission" date="2020-08" db="EMBL/GenBank/DDBJ databases">
        <title>Genomic Encyclopedia of Type Strains, Phase IV (KMG-IV): sequencing the most valuable type-strain genomes for metagenomic binning, comparative biology and taxonomic classification.</title>
        <authorList>
            <person name="Goeker M."/>
        </authorList>
    </citation>
    <scope>NUCLEOTIDE SEQUENCE [LARGE SCALE GENOMIC DNA]</scope>
    <source>
        <strain evidence="4 5">DSM 102044</strain>
    </source>
</reference>
<dbReference type="PROSITE" id="PS01081">
    <property type="entry name" value="HTH_TETR_1"/>
    <property type="match status" value="1"/>
</dbReference>
<dbReference type="InterPro" id="IPR001647">
    <property type="entry name" value="HTH_TetR"/>
</dbReference>
<proteinExistence type="predicted"/>
<dbReference type="PROSITE" id="PS50977">
    <property type="entry name" value="HTH_TETR_2"/>
    <property type="match status" value="1"/>
</dbReference>
<feature type="DNA-binding region" description="H-T-H motif" evidence="2">
    <location>
        <begin position="31"/>
        <end position="50"/>
    </location>
</feature>
<dbReference type="AlphaFoldDB" id="A0A841ML26"/>
<dbReference type="EMBL" id="JACIJO010000006">
    <property type="protein sequence ID" value="MBB6328982.1"/>
    <property type="molecule type" value="Genomic_DNA"/>
</dbReference>
<keyword evidence="5" id="KW-1185">Reference proteome</keyword>
<gene>
    <name evidence="4" type="ORF">FHS59_004646</name>
</gene>
<dbReference type="InterPro" id="IPR023772">
    <property type="entry name" value="DNA-bd_HTH_TetR-type_CS"/>
</dbReference>
<evidence type="ECO:0000259" key="3">
    <source>
        <dbReference type="PROSITE" id="PS50977"/>
    </source>
</evidence>
<evidence type="ECO:0000313" key="4">
    <source>
        <dbReference type="EMBL" id="MBB6328982.1"/>
    </source>
</evidence>
<dbReference type="Proteomes" id="UP000588604">
    <property type="component" value="Unassembled WGS sequence"/>
</dbReference>
<comment type="caution">
    <text evidence="4">The sequence shown here is derived from an EMBL/GenBank/DDBJ whole genome shotgun (WGS) entry which is preliminary data.</text>
</comment>
<evidence type="ECO:0000313" key="5">
    <source>
        <dbReference type="Proteomes" id="UP000588604"/>
    </source>
</evidence>
<evidence type="ECO:0000256" key="2">
    <source>
        <dbReference type="PROSITE-ProRule" id="PRU00335"/>
    </source>
</evidence>
<dbReference type="RefSeq" id="WP_184498630.1">
    <property type="nucleotide sequence ID" value="NZ_JACIJO010000006.1"/>
</dbReference>
<dbReference type="GO" id="GO:0003677">
    <property type="term" value="F:DNA binding"/>
    <property type="evidence" value="ECO:0007669"/>
    <property type="project" value="UniProtKB-UniRule"/>
</dbReference>
<keyword evidence="1 2" id="KW-0238">DNA-binding</keyword>
<evidence type="ECO:0000256" key="1">
    <source>
        <dbReference type="ARBA" id="ARBA00023125"/>
    </source>
</evidence>
<dbReference type="Gene3D" id="1.10.357.10">
    <property type="entry name" value="Tetracycline Repressor, domain 2"/>
    <property type="match status" value="1"/>
</dbReference>
<name>A0A841ML26_9BACT</name>
<organism evidence="4 5">
    <name type="scientific">Algoriphagus iocasae</name>
    <dbReference type="NCBI Taxonomy" id="1836499"/>
    <lineage>
        <taxon>Bacteria</taxon>
        <taxon>Pseudomonadati</taxon>
        <taxon>Bacteroidota</taxon>
        <taxon>Cytophagia</taxon>
        <taxon>Cytophagales</taxon>
        <taxon>Cyclobacteriaceae</taxon>
        <taxon>Algoriphagus</taxon>
    </lineage>
</organism>
<protein>
    <submittedName>
        <fullName evidence="4">AcrR family transcriptional regulator</fullName>
    </submittedName>
</protein>
<dbReference type="Pfam" id="PF00440">
    <property type="entry name" value="TetR_N"/>
    <property type="match status" value="1"/>
</dbReference>
<feature type="domain" description="HTH tetR-type" evidence="3">
    <location>
        <begin position="9"/>
        <end position="68"/>
    </location>
</feature>